<feature type="binding site" evidence="2">
    <location>
        <begin position="84"/>
        <end position="86"/>
    </location>
    <ligand>
        <name>substrate</name>
    </ligand>
</feature>
<dbReference type="Pfam" id="PF01255">
    <property type="entry name" value="Prenyltransf"/>
    <property type="match status" value="1"/>
</dbReference>
<sequence length="259" mass="29624">MGRFWTLFFGKFKGHKEEGDLLAQIDRTKIPQHVAIIMDGNGRWAKKRGLLRTVGHRYGVEALRQVIEAAVELKLPVMSVYAFSTENWKRPKDEVSVLMNLIVEYLQKEIKELHRQQVKIRPIGFIEDLPPAAQRELNHAQNVTAGNTGLQLNVALNYGGRLEIVHAARTLGAKIASGELKSEAVTEELFASFLFTAGQPDPDLLIRPSGEFRISNFLLWQLAYAEFYFSDINWPDFGKEEFYRAILDFQTRERRYGGI</sequence>
<comment type="similarity">
    <text evidence="2">Belongs to the UPP synthase family.</text>
</comment>
<feature type="binding site" evidence="2">
    <location>
        <position position="207"/>
    </location>
    <ligand>
        <name>substrate</name>
    </ligand>
</feature>
<dbReference type="SUPFAM" id="SSF64005">
    <property type="entry name" value="Undecaprenyl diphosphate synthase"/>
    <property type="match status" value="1"/>
</dbReference>
<feature type="active site" description="Proton acceptor" evidence="2">
    <location>
        <position position="87"/>
    </location>
</feature>
<feature type="binding site" evidence="2">
    <location>
        <position position="52"/>
    </location>
    <ligand>
        <name>substrate</name>
    </ligand>
</feature>
<reference evidence="3 4" key="1">
    <citation type="submission" date="2022-08" db="EMBL/GenBank/DDBJ databases">
        <title>Proteogenomics of the novel Dehalobacterium formicoaceticum strain EZ94 highlights a key role of methyltransferases during anaerobic dichloromethane degradation.</title>
        <authorList>
            <person name="Wasmund K."/>
        </authorList>
    </citation>
    <scope>NUCLEOTIDE SEQUENCE [LARGE SCALE GENOMIC DNA]</scope>
    <source>
        <strain evidence="3 4">EZ94</strain>
    </source>
</reference>
<dbReference type="EC" id="2.5.1.-" evidence="2"/>
<feature type="binding site" evidence="2">
    <location>
        <begin position="213"/>
        <end position="215"/>
    </location>
    <ligand>
        <name>substrate</name>
    </ligand>
</feature>
<accession>A0ABT1Y1F7</accession>
<dbReference type="EMBL" id="JANPWE010000001">
    <property type="protein sequence ID" value="MCR6544702.1"/>
    <property type="molecule type" value="Genomic_DNA"/>
</dbReference>
<comment type="function">
    <text evidence="2">Catalyzes the condensation of isopentenyl diphosphate (IPP) with allylic pyrophosphates generating different type of terpenoids.</text>
</comment>
<feature type="binding site" evidence="2">
    <location>
        <position position="44"/>
    </location>
    <ligand>
        <name>substrate</name>
    </ligand>
</feature>
<feature type="binding site" evidence="2">
    <location>
        <position position="88"/>
    </location>
    <ligand>
        <name>substrate</name>
    </ligand>
</feature>
<dbReference type="RefSeq" id="WP_089610240.1">
    <property type="nucleotide sequence ID" value="NZ_CP022121.1"/>
</dbReference>
<dbReference type="NCBIfam" id="TIGR00055">
    <property type="entry name" value="uppS"/>
    <property type="match status" value="1"/>
</dbReference>
<feature type="binding site" evidence="2">
    <location>
        <position position="90"/>
    </location>
    <ligand>
        <name>substrate</name>
    </ligand>
</feature>
<comment type="caution">
    <text evidence="3">The sequence shown here is derived from an EMBL/GenBank/DDBJ whole genome shotgun (WGS) entry which is preliminary data.</text>
</comment>
<dbReference type="InterPro" id="IPR001441">
    <property type="entry name" value="UPP_synth-like"/>
</dbReference>
<name>A0ABT1Y1F7_9FIRM</name>
<comment type="cofactor">
    <cofactor evidence="2">
        <name>Mg(2+)</name>
        <dbReference type="ChEBI" id="CHEBI:18420"/>
    </cofactor>
    <text evidence="2">Binds 2 magnesium ions per subunit.</text>
</comment>
<dbReference type="Proteomes" id="UP001524944">
    <property type="component" value="Unassembled WGS sequence"/>
</dbReference>
<dbReference type="PANTHER" id="PTHR10291">
    <property type="entry name" value="DEHYDRODOLICHYL DIPHOSPHATE SYNTHASE FAMILY MEMBER"/>
    <property type="match status" value="1"/>
</dbReference>
<evidence type="ECO:0000313" key="3">
    <source>
        <dbReference type="EMBL" id="MCR6544702.1"/>
    </source>
</evidence>
<feature type="binding site" evidence="2">
    <location>
        <begin position="40"/>
        <end position="43"/>
    </location>
    <ligand>
        <name>substrate</name>
    </ligand>
</feature>
<evidence type="ECO:0000256" key="2">
    <source>
        <dbReference type="HAMAP-Rule" id="MF_01139"/>
    </source>
</evidence>
<comment type="subunit">
    <text evidence="2">Homodimer.</text>
</comment>
<evidence type="ECO:0000256" key="1">
    <source>
        <dbReference type="ARBA" id="ARBA00022679"/>
    </source>
</evidence>
<feature type="binding site" evidence="2">
    <location>
        <position position="226"/>
    </location>
    <ligand>
        <name>Mg(2+)</name>
        <dbReference type="ChEBI" id="CHEBI:18420"/>
    </ligand>
</feature>
<dbReference type="InterPro" id="IPR036424">
    <property type="entry name" value="UPP_synth-like_sf"/>
</dbReference>
<organism evidence="3 4">
    <name type="scientific">Dehalobacterium formicoaceticum</name>
    <dbReference type="NCBI Taxonomy" id="51515"/>
    <lineage>
        <taxon>Bacteria</taxon>
        <taxon>Bacillati</taxon>
        <taxon>Bacillota</taxon>
        <taxon>Clostridia</taxon>
        <taxon>Eubacteriales</taxon>
        <taxon>Peptococcaceae</taxon>
        <taxon>Dehalobacterium</taxon>
    </lineage>
</organism>
<dbReference type="PANTHER" id="PTHR10291:SF0">
    <property type="entry name" value="DEHYDRODOLICHYL DIPHOSPHATE SYNTHASE 2"/>
    <property type="match status" value="1"/>
</dbReference>
<feature type="binding site" evidence="2">
    <location>
        <position position="39"/>
    </location>
    <ligand>
        <name>Mg(2+)</name>
        <dbReference type="ChEBI" id="CHEBI:18420"/>
    </ligand>
</feature>
<dbReference type="PROSITE" id="PS01066">
    <property type="entry name" value="UPP_SYNTHASE"/>
    <property type="match status" value="1"/>
</dbReference>
<dbReference type="InterPro" id="IPR018520">
    <property type="entry name" value="UPP_synth-like_CS"/>
</dbReference>
<dbReference type="NCBIfam" id="NF011405">
    <property type="entry name" value="PRK14830.1"/>
    <property type="match status" value="1"/>
</dbReference>
<protein>
    <recommendedName>
        <fullName evidence="2">Isoprenyl transferase</fullName>
        <ecNumber evidence="2">2.5.1.-</ecNumber>
    </recommendedName>
</protein>
<gene>
    <name evidence="3" type="ORF">NVS47_04090</name>
</gene>
<feature type="binding site" evidence="2">
    <location>
        <position position="56"/>
    </location>
    <ligand>
        <name>substrate</name>
    </ligand>
</feature>
<feature type="active site" evidence="2">
    <location>
        <position position="39"/>
    </location>
</feature>
<evidence type="ECO:0000313" key="4">
    <source>
        <dbReference type="Proteomes" id="UP001524944"/>
    </source>
</evidence>
<proteinExistence type="inferred from homology"/>
<dbReference type="HAMAP" id="MF_01139">
    <property type="entry name" value="ISPT"/>
    <property type="match status" value="1"/>
</dbReference>
<dbReference type="Gene3D" id="3.40.1180.10">
    <property type="entry name" value="Decaprenyl diphosphate synthase-like"/>
    <property type="match status" value="1"/>
</dbReference>
<keyword evidence="2" id="KW-0460">Magnesium</keyword>
<dbReference type="CDD" id="cd00475">
    <property type="entry name" value="Cis_IPPS"/>
    <property type="match status" value="1"/>
</dbReference>
<keyword evidence="1 2" id="KW-0808">Transferase</keyword>
<keyword evidence="4" id="KW-1185">Reference proteome</keyword>
<keyword evidence="2" id="KW-0479">Metal-binding</keyword>
<dbReference type="GO" id="GO:0016740">
    <property type="term" value="F:transferase activity"/>
    <property type="evidence" value="ECO:0007669"/>
    <property type="project" value="UniProtKB-KW"/>
</dbReference>